<reference evidence="2 3" key="1">
    <citation type="submission" date="2024-04" db="EMBL/GenBank/DDBJ databases">
        <title>Tritrichomonas musculus Genome.</title>
        <authorList>
            <person name="Alves-Ferreira E."/>
            <person name="Grigg M."/>
            <person name="Lorenzi H."/>
            <person name="Galac M."/>
        </authorList>
    </citation>
    <scope>NUCLEOTIDE SEQUENCE [LARGE SCALE GENOMIC DNA]</scope>
    <source>
        <strain evidence="2 3">EAF2021</strain>
    </source>
</reference>
<keyword evidence="3" id="KW-1185">Reference proteome</keyword>
<dbReference type="Proteomes" id="UP001470230">
    <property type="component" value="Unassembled WGS sequence"/>
</dbReference>
<evidence type="ECO:0008006" key="4">
    <source>
        <dbReference type="Google" id="ProtNLM"/>
    </source>
</evidence>
<keyword evidence="1" id="KW-0812">Transmembrane</keyword>
<gene>
    <name evidence="2" type="ORF">M9Y10_010040</name>
</gene>
<keyword evidence="1" id="KW-1133">Transmembrane helix</keyword>
<sequence length="146" mass="17501">MKLTEFVTNEPYLIAKMFTMNTTQRCESFNAELGSAIPKTFTNYHYNLGVYSTIIKHNEPNFYNDFLEVTDAHKPLDKCRNRITHYYDLRKEFNVKRRTPEMRKRKNCFEYPINFIIVGFLAHIMISSSRSLIYFFALRHLRNLLL</sequence>
<feature type="transmembrane region" description="Helical" evidence="1">
    <location>
        <begin position="111"/>
        <end position="137"/>
    </location>
</feature>
<evidence type="ECO:0000313" key="2">
    <source>
        <dbReference type="EMBL" id="KAK8867071.1"/>
    </source>
</evidence>
<evidence type="ECO:0000256" key="1">
    <source>
        <dbReference type="SAM" id="Phobius"/>
    </source>
</evidence>
<dbReference type="EMBL" id="JAPFFF010000015">
    <property type="protein sequence ID" value="KAK8867071.1"/>
    <property type="molecule type" value="Genomic_DNA"/>
</dbReference>
<proteinExistence type="predicted"/>
<accession>A0ABR2IS13</accession>
<name>A0ABR2IS13_9EUKA</name>
<organism evidence="2 3">
    <name type="scientific">Tritrichomonas musculus</name>
    <dbReference type="NCBI Taxonomy" id="1915356"/>
    <lineage>
        <taxon>Eukaryota</taxon>
        <taxon>Metamonada</taxon>
        <taxon>Parabasalia</taxon>
        <taxon>Tritrichomonadida</taxon>
        <taxon>Tritrichomonadidae</taxon>
        <taxon>Tritrichomonas</taxon>
    </lineage>
</organism>
<evidence type="ECO:0000313" key="3">
    <source>
        <dbReference type="Proteomes" id="UP001470230"/>
    </source>
</evidence>
<protein>
    <recommendedName>
        <fullName evidence="4">MULE domain-containing protein</fullName>
    </recommendedName>
</protein>
<keyword evidence="1" id="KW-0472">Membrane</keyword>
<comment type="caution">
    <text evidence="2">The sequence shown here is derived from an EMBL/GenBank/DDBJ whole genome shotgun (WGS) entry which is preliminary data.</text>
</comment>